<evidence type="ECO:0000313" key="2">
    <source>
        <dbReference type="Proteomes" id="UP000655225"/>
    </source>
</evidence>
<dbReference type="AlphaFoldDB" id="A0A835D337"/>
<dbReference type="OrthoDB" id="781564at2759"/>
<dbReference type="PANTHER" id="PTHR36045:SF2">
    <property type="entry name" value="OS04G0558500 PROTEIN"/>
    <property type="match status" value="1"/>
</dbReference>
<organism evidence="1 2">
    <name type="scientific">Tetracentron sinense</name>
    <name type="common">Spur-leaf</name>
    <dbReference type="NCBI Taxonomy" id="13715"/>
    <lineage>
        <taxon>Eukaryota</taxon>
        <taxon>Viridiplantae</taxon>
        <taxon>Streptophyta</taxon>
        <taxon>Embryophyta</taxon>
        <taxon>Tracheophyta</taxon>
        <taxon>Spermatophyta</taxon>
        <taxon>Magnoliopsida</taxon>
        <taxon>Trochodendrales</taxon>
        <taxon>Trochodendraceae</taxon>
        <taxon>Tetracentron</taxon>
    </lineage>
</organism>
<evidence type="ECO:0000313" key="1">
    <source>
        <dbReference type="EMBL" id="KAF8379511.1"/>
    </source>
</evidence>
<name>A0A835D337_TETSI</name>
<keyword evidence="2" id="KW-1185">Reference proteome</keyword>
<accession>A0A835D337</accession>
<protein>
    <submittedName>
        <fullName evidence="1">Uncharacterized protein</fullName>
    </submittedName>
</protein>
<proteinExistence type="predicted"/>
<dbReference type="Proteomes" id="UP000655225">
    <property type="component" value="Unassembled WGS sequence"/>
</dbReference>
<gene>
    <name evidence="1" type="ORF">HHK36_028949</name>
</gene>
<dbReference type="PANTHER" id="PTHR36045">
    <property type="entry name" value="OS04G0558500 PROTEIN"/>
    <property type="match status" value="1"/>
</dbReference>
<reference evidence="1 2" key="1">
    <citation type="submission" date="2020-04" db="EMBL/GenBank/DDBJ databases">
        <title>Plant Genome Project.</title>
        <authorList>
            <person name="Zhang R.-G."/>
        </authorList>
    </citation>
    <scope>NUCLEOTIDE SEQUENCE [LARGE SCALE GENOMIC DNA]</scope>
    <source>
        <strain evidence="1">YNK0</strain>
        <tissue evidence="1">Leaf</tissue>
    </source>
</reference>
<sequence>MADEPRTLEFRRSEDQGDIEELEKLEIEVKQMAQTILHHRATLPDQFKKTLTFVMAAQRPVLPHFDDMAEPGISGDRNPDAGEHVELRKGAFLAEDPETAEKLRLLKLKLSSNVSAMPIVLKRINECSSLIDKLDANSGITHPTFKRKRTS</sequence>
<dbReference type="EMBL" id="JABCRI010000022">
    <property type="protein sequence ID" value="KAF8379511.1"/>
    <property type="molecule type" value="Genomic_DNA"/>
</dbReference>
<dbReference type="OMA" id="LESCNGI"/>
<comment type="caution">
    <text evidence="1">The sequence shown here is derived from an EMBL/GenBank/DDBJ whole genome shotgun (WGS) entry which is preliminary data.</text>
</comment>